<evidence type="ECO:0000313" key="10">
    <source>
        <dbReference type="EMBL" id="OLU47445.1"/>
    </source>
</evidence>
<dbReference type="InterPro" id="IPR006197">
    <property type="entry name" value="Peptidase_S24_LexA"/>
</dbReference>
<evidence type="ECO:0000256" key="1">
    <source>
        <dbReference type="ARBA" id="ARBA00007484"/>
    </source>
</evidence>
<keyword evidence="4 7" id="KW-0068">Autocatalytic cleavage</keyword>
<dbReference type="PANTHER" id="PTHR33516:SF2">
    <property type="entry name" value="LEXA REPRESSOR-RELATED"/>
    <property type="match status" value="1"/>
</dbReference>
<dbReference type="SUPFAM" id="SSF51306">
    <property type="entry name" value="LexA/Signal peptidase"/>
    <property type="match status" value="1"/>
</dbReference>
<dbReference type="InterPro" id="IPR010982">
    <property type="entry name" value="Lambda_DNA-bd_dom_sf"/>
</dbReference>
<evidence type="ECO:0000256" key="5">
    <source>
        <dbReference type="ARBA" id="ARBA00023204"/>
    </source>
</evidence>
<keyword evidence="6" id="KW-0742">SOS response</keyword>
<evidence type="ECO:0000256" key="4">
    <source>
        <dbReference type="ARBA" id="ARBA00022813"/>
    </source>
</evidence>
<evidence type="ECO:0000256" key="2">
    <source>
        <dbReference type="ARBA" id="ARBA00022763"/>
    </source>
</evidence>
<name>A0A140DXU0_9FIRM</name>
<evidence type="ECO:0000313" key="9">
    <source>
        <dbReference type="EMBL" id="AMK55467.1"/>
    </source>
</evidence>
<organism evidence="9 11">
    <name type="scientific">Faecalibaculum rodentium</name>
    <dbReference type="NCBI Taxonomy" id="1702221"/>
    <lineage>
        <taxon>Bacteria</taxon>
        <taxon>Bacillati</taxon>
        <taxon>Bacillota</taxon>
        <taxon>Erysipelotrichia</taxon>
        <taxon>Erysipelotrichales</taxon>
        <taxon>Erysipelotrichaceae</taxon>
        <taxon>Faecalibaculum</taxon>
    </lineage>
</organism>
<dbReference type="InterPro" id="IPR036286">
    <property type="entry name" value="LexA/Signal_pep-like_sf"/>
</dbReference>
<accession>A0A140DXU0</accession>
<evidence type="ECO:0000256" key="3">
    <source>
        <dbReference type="ARBA" id="ARBA00022801"/>
    </source>
</evidence>
<dbReference type="InterPro" id="IPR001387">
    <property type="entry name" value="Cro/C1-type_HTH"/>
</dbReference>
<gene>
    <name evidence="9" type="ORF">AALO17_23330</name>
    <name evidence="10" type="ORF">BO223_00285</name>
</gene>
<dbReference type="PANTHER" id="PTHR33516">
    <property type="entry name" value="LEXA REPRESSOR"/>
    <property type="match status" value="1"/>
</dbReference>
<sequence length="198" mass="21876">MKIQEILSEFKRQNNATNLYIAEKIGVTPSTVSRWCRGQIKHIAPATMERLSDLLGTDVRALTQAIDFQLEKPVLGTVKAGYGLLAEENLDGYMSVSQEDFDRGDYFLRVTGDSMNGAHILDGDLLYVKSCNDVPSGAIAIILIGGEEATVKKLIKKKGYWILQAANPDVEPMVFTEKEIGELPVQIIGRALYARTDL</sequence>
<dbReference type="Proteomes" id="UP000069771">
    <property type="component" value="Chromosome"/>
</dbReference>
<dbReference type="OrthoDB" id="9802364at2"/>
<dbReference type="Gene3D" id="2.10.109.10">
    <property type="entry name" value="Umud Fragment, subunit A"/>
    <property type="match status" value="1"/>
</dbReference>
<protein>
    <submittedName>
        <fullName evidence="10">LexA repressor</fullName>
    </submittedName>
    <submittedName>
        <fullName evidence="9">Repressor LexA</fullName>
        <ecNumber evidence="9">3.4.21.88</ecNumber>
    </submittedName>
</protein>
<keyword evidence="11" id="KW-1185">Reference proteome</keyword>
<dbReference type="GO" id="GO:0004252">
    <property type="term" value="F:serine-type endopeptidase activity"/>
    <property type="evidence" value="ECO:0007669"/>
    <property type="project" value="UniProtKB-EC"/>
</dbReference>
<dbReference type="GO" id="GO:0009432">
    <property type="term" value="P:SOS response"/>
    <property type="evidence" value="ECO:0007669"/>
    <property type="project" value="UniProtKB-KW"/>
</dbReference>
<dbReference type="STRING" id="1702221.AALO17_23330"/>
<dbReference type="GO" id="GO:0006355">
    <property type="term" value="P:regulation of DNA-templated transcription"/>
    <property type="evidence" value="ECO:0007669"/>
    <property type="project" value="InterPro"/>
</dbReference>
<evidence type="ECO:0000313" key="11">
    <source>
        <dbReference type="Proteomes" id="UP000069771"/>
    </source>
</evidence>
<dbReference type="Pfam" id="PF01381">
    <property type="entry name" value="HTH_3"/>
    <property type="match status" value="1"/>
</dbReference>
<keyword evidence="3 7" id="KW-0378">Hydrolase</keyword>
<dbReference type="PROSITE" id="PS50943">
    <property type="entry name" value="HTH_CROC1"/>
    <property type="match status" value="1"/>
</dbReference>
<dbReference type="InterPro" id="IPR015927">
    <property type="entry name" value="Peptidase_S24_S26A/B/C"/>
</dbReference>
<evidence type="ECO:0000256" key="6">
    <source>
        <dbReference type="ARBA" id="ARBA00023236"/>
    </source>
</evidence>
<dbReference type="GO" id="GO:0006281">
    <property type="term" value="P:DNA repair"/>
    <property type="evidence" value="ECO:0007669"/>
    <property type="project" value="UniProtKB-KW"/>
</dbReference>
<keyword evidence="5" id="KW-0234">DNA repair</keyword>
<dbReference type="InterPro" id="IPR039418">
    <property type="entry name" value="LexA-like"/>
</dbReference>
<dbReference type="Gene3D" id="1.10.260.40">
    <property type="entry name" value="lambda repressor-like DNA-binding domains"/>
    <property type="match status" value="1"/>
</dbReference>
<dbReference type="EMBL" id="MPJZ01000004">
    <property type="protein sequence ID" value="OLU47445.1"/>
    <property type="molecule type" value="Genomic_DNA"/>
</dbReference>
<dbReference type="Pfam" id="PF00717">
    <property type="entry name" value="Peptidase_S24"/>
    <property type="match status" value="1"/>
</dbReference>
<dbReference type="CDD" id="cd00093">
    <property type="entry name" value="HTH_XRE"/>
    <property type="match status" value="1"/>
</dbReference>
<dbReference type="AlphaFoldDB" id="A0A140DXU0"/>
<dbReference type="GO" id="GO:0003677">
    <property type="term" value="F:DNA binding"/>
    <property type="evidence" value="ECO:0007669"/>
    <property type="project" value="InterPro"/>
</dbReference>
<dbReference type="InterPro" id="IPR050077">
    <property type="entry name" value="LexA_repressor"/>
</dbReference>
<dbReference type="GeneID" id="78478881"/>
<keyword evidence="2" id="KW-0227">DNA damage</keyword>
<evidence type="ECO:0000259" key="8">
    <source>
        <dbReference type="PROSITE" id="PS50943"/>
    </source>
</evidence>
<evidence type="ECO:0000313" key="12">
    <source>
        <dbReference type="Proteomes" id="UP000186758"/>
    </source>
</evidence>
<dbReference type="RefSeq" id="WP_067559170.1">
    <property type="nucleotide sequence ID" value="NZ_CAJTBG010000060.1"/>
</dbReference>
<comment type="similarity">
    <text evidence="1 7">Belongs to the peptidase S24 family.</text>
</comment>
<dbReference type="CDD" id="cd06529">
    <property type="entry name" value="S24_LexA-like"/>
    <property type="match status" value="1"/>
</dbReference>
<feature type="domain" description="HTH cro/C1-type" evidence="8">
    <location>
        <begin position="22"/>
        <end position="62"/>
    </location>
</feature>
<dbReference type="Proteomes" id="UP000186758">
    <property type="component" value="Unassembled WGS sequence"/>
</dbReference>
<dbReference type="KEGG" id="fro:AALO17_23330"/>
<reference evidence="10 12" key="2">
    <citation type="submission" date="2016-11" db="EMBL/GenBank/DDBJ databases">
        <title>Description of two novel members of the family Erysipelotrichaceae: Ileibacterium lipovorans gen. nov., sp. nov. and Dubosiella newyorkensis, gen. nov., sp. nov.</title>
        <authorList>
            <person name="Cox L.M."/>
            <person name="Sohn J."/>
            <person name="Tyrrell K.L."/>
            <person name="Citron D.M."/>
            <person name="Lawson P.A."/>
            <person name="Patel N.B."/>
            <person name="Iizumi T."/>
            <person name="Perez-Perez G.I."/>
            <person name="Goldstein E.J."/>
            <person name="Blaser M.J."/>
        </authorList>
    </citation>
    <scope>NUCLEOTIDE SEQUENCE [LARGE SCALE GENOMIC DNA]</scope>
    <source>
        <strain evidence="10 12">NYU-BL-K8</strain>
    </source>
</reference>
<dbReference type="PRINTS" id="PR00726">
    <property type="entry name" value="LEXASERPTASE"/>
</dbReference>
<evidence type="ECO:0000256" key="7">
    <source>
        <dbReference type="RuleBase" id="RU003991"/>
    </source>
</evidence>
<reference evidence="9 11" key="1">
    <citation type="journal article" date="2016" name="Gut Pathog.">
        <title>Whole genome sequencing of "Faecalibaculum rodentium" ALO17, isolated from C57BL/6J laboratory mouse feces.</title>
        <authorList>
            <person name="Lim S."/>
            <person name="Chang D.H."/>
            <person name="Ahn S."/>
            <person name="Kim B.C."/>
        </authorList>
    </citation>
    <scope>NUCLEOTIDE SEQUENCE [LARGE SCALE GENOMIC DNA]</scope>
    <source>
        <strain evidence="9 11">Alo17</strain>
    </source>
</reference>
<dbReference type="EMBL" id="CP011391">
    <property type="protein sequence ID" value="AMK55467.1"/>
    <property type="molecule type" value="Genomic_DNA"/>
</dbReference>
<dbReference type="SUPFAM" id="SSF47413">
    <property type="entry name" value="lambda repressor-like DNA-binding domains"/>
    <property type="match status" value="1"/>
</dbReference>
<dbReference type="EC" id="3.4.21.88" evidence="9"/>
<proteinExistence type="inferred from homology"/>
<dbReference type="SMART" id="SM00530">
    <property type="entry name" value="HTH_XRE"/>
    <property type="match status" value="1"/>
</dbReference>